<proteinExistence type="inferred from homology"/>
<evidence type="ECO:0000256" key="5">
    <source>
        <dbReference type="SAM" id="MobiDB-lite"/>
    </source>
</evidence>
<keyword evidence="3" id="KW-1005">Bacterial flagellum biogenesis</keyword>
<name>A0A7Y3RJT0_9PROT</name>
<comment type="function">
    <text evidence="4">Required for flagellar hook formation. May act as a scaffolding protein.</text>
</comment>
<feature type="region of interest" description="Disordered" evidence="5">
    <location>
        <begin position="1"/>
        <end position="21"/>
    </location>
</feature>
<evidence type="ECO:0000256" key="1">
    <source>
        <dbReference type="ARBA" id="ARBA00010577"/>
    </source>
</evidence>
<keyword evidence="7" id="KW-1185">Reference proteome</keyword>
<dbReference type="AlphaFoldDB" id="A0A7Y3RJT0"/>
<accession>A0A7Y3RJT0</accession>
<evidence type="ECO:0000256" key="4">
    <source>
        <dbReference type="ARBA" id="ARBA00024746"/>
    </source>
</evidence>
<evidence type="ECO:0000313" key="6">
    <source>
        <dbReference type="EMBL" id="NNU15379.1"/>
    </source>
</evidence>
<comment type="similarity">
    <text evidence="1">Belongs to the FlgD family.</text>
</comment>
<organism evidence="6 7">
    <name type="scientific">Parvularcula mediterranea</name>
    <dbReference type="NCBI Taxonomy" id="2732508"/>
    <lineage>
        <taxon>Bacteria</taxon>
        <taxon>Pseudomonadati</taxon>
        <taxon>Pseudomonadota</taxon>
        <taxon>Alphaproteobacteria</taxon>
        <taxon>Parvularculales</taxon>
        <taxon>Parvularculaceae</taxon>
        <taxon>Parvularcula</taxon>
    </lineage>
</organism>
<evidence type="ECO:0000256" key="3">
    <source>
        <dbReference type="ARBA" id="ARBA00022795"/>
    </source>
</evidence>
<evidence type="ECO:0000256" key="2">
    <source>
        <dbReference type="ARBA" id="ARBA00016013"/>
    </source>
</evidence>
<dbReference type="InterPro" id="IPR005648">
    <property type="entry name" value="FlgD"/>
</dbReference>
<gene>
    <name evidence="6" type="ORF">HK107_03435</name>
</gene>
<dbReference type="Proteomes" id="UP000536835">
    <property type="component" value="Unassembled WGS sequence"/>
</dbReference>
<evidence type="ECO:0000313" key="7">
    <source>
        <dbReference type="Proteomes" id="UP000536835"/>
    </source>
</evidence>
<dbReference type="EMBL" id="JABFCX010000002">
    <property type="protein sequence ID" value="NNU15379.1"/>
    <property type="molecule type" value="Genomic_DNA"/>
</dbReference>
<dbReference type="Pfam" id="PF03963">
    <property type="entry name" value="FlgD"/>
    <property type="match status" value="1"/>
</dbReference>
<dbReference type="GO" id="GO:0044781">
    <property type="term" value="P:bacterial-type flagellum organization"/>
    <property type="evidence" value="ECO:0007669"/>
    <property type="project" value="UniProtKB-KW"/>
</dbReference>
<comment type="caution">
    <text evidence="6">The sequence shown here is derived from an EMBL/GenBank/DDBJ whole genome shotgun (WGS) entry which is preliminary data.</text>
</comment>
<reference evidence="6 7" key="1">
    <citation type="submission" date="2020-05" db="EMBL/GenBank/DDBJ databases">
        <title>Parvularcula mediterraneae sp. nov., isolated from polypropylene straw from shallow seawater of the seashore of Laganas in Zakynthos island, Greece.</title>
        <authorList>
            <person name="Szabo I."/>
            <person name="Al-Omari J."/>
            <person name="Rado J."/>
            <person name="Szerdahelyi G.S."/>
        </authorList>
    </citation>
    <scope>NUCLEOTIDE SEQUENCE [LARGE SCALE GENOMIC DNA]</scope>
    <source>
        <strain evidence="6 7">ZS-1/3</strain>
    </source>
</reference>
<protein>
    <recommendedName>
        <fullName evidence="2">Basal-body rod modification protein FlgD</fullName>
    </recommendedName>
</protein>
<sequence>MQISPLSVSDPIASQVPTAEAESEEMSQFLRLLTAQIENQDPLEPLEANQFIEQLATINALEQQIQANGHLQEIVGLLRGEG</sequence>